<accession>A0A839UDP7</accession>
<protein>
    <submittedName>
        <fullName evidence="1">Uncharacterized protein</fullName>
    </submittedName>
</protein>
<reference evidence="1 2" key="1">
    <citation type="submission" date="2020-08" db="EMBL/GenBank/DDBJ databases">
        <title>Genomic Encyclopedia of Type Strains, Phase III (KMG-III): the genomes of soil and plant-associated and newly described type strains.</title>
        <authorList>
            <person name="Whitman W."/>
        </authorList>
    </citation>
    <scope>NUCLEOTIDE SEQUENCE [LARGE SCALE GENOMIC DNA]</scope>
    <source>
        <strain evidence="1 2">CECT 7015</strain>
    </source>
</reference>
<dbReference type="AlphaFoldDB" id="A0A839UDP7"/>
<evidence type="ECO:0000313" key="1">
    <source>
        <dbReference type="EMBL" id="MBB3149198.1"/>
    </source>
</evidence>
<dbReference type="RefSeq" id="WP_246411231.1">
    <property type="nucleotide sequence ID" value="NZ_JACHXN010000028.1"/>
</dbReference>
<organism evidence="1 2">
    <name type="scientific">Phyllobacterium trifolii</name>
    <dbReference type="NCBI Taxonomy" id="300193"/>
    <lineage>
        <taxon>Bacteria</taxon>
        <taxon>Pseudomonadati</taxon>
        <taxon>Pseudomonadota</taxon>
        <taxon>Alphaproteobacteria</taxon>
        <taxon>Hyphomicrobiales</taxon>
        <taxon>Phyllobacteriaceae</taxon>
        <taxon>Phyllobacterium</taxon>
    </lineage>
</organism>
<gene>
    <name evidence="1" type="ORF">FHS21_005650</name>
</gene>
<evidence type="ECO:0000313" key="2">
    <source>
        <dbReference type="Proteomes" id="UP000554520"/>
    </source>
</evidence>
<dbReference type="Proteomes" id="UP000554520">
    <property type="component" value="Unassembled WGS sequence"/>
</dbReference>
<keyword evidence="2" id="KW-1185">Reference proteome</keyword>
<dbReference type="EMBL" id="JACHXN010000028">
    <property type="protein sequence ID" value="MBB3149198.1"/>
    <property type="molecule type" value="Genomic_DNA"/>
</dbReference>
<name>A0A839UDP7_9HYPH</name>
<sequence length="397" mass="44776">MVGAAAAEGAKAPFKRISEERRYQYAEHGFQLINRDPELTGLAGQLFSDCIKRGLYPTPFNVFGHLWRGYYVRSRDNGFEAMYNHLKRRAVELLPVGPGDDVFGEVTSPRKWHSPRTLKANFGLSKKQAVQLLMAYDQNSAWKDLKKNKHLLVDAAAVEKFIASTHIGLTTAEAMDYINARPYWAKLLMDRGLIKPLLYSDANIRRTYRFEKHVLDNFLNDVLQDAVSVPDECDGYETVNIVARRTKNSAADIFRLLADRKIPNVRRLQSARGCAAILVKFEDVVTILSRPEEGFTVPQLAKLLSVPQRSVSALIRNGLLRSSRKPSAVKNIVRFVVTEADLATFQQKHIGACELGKLMGLTTTSVGHKCARNKIRTAFQLPGLVSRFYLRSEIPWI</sequence>
<comment type="caution">
    <text evidence="1">The sequence shown here is derived from an EMBL/GenBank/DDBJ whole genome shotgun (WGS) entry which is preliminary data.</text>
</comment>
<proteinExistence type="predicted"/>